<dbReference type="STRING" id="43989.cce_1443"/>
<protein>
    <submittedName>
        <fullName evidence="1">Uncharacterized protein</fullName>
    </submittedName>
</protein>
<name>B1WX49_CROS5</name>
<dbReference type="EMBL" id="CP000806">
    <property type="protein sequence ID" value="ACB50793.1"/>
    <property type="molecule type" value="Genomic_DNA"/>
</dbReference>
<dbReference type="Proteomes" id="UP000001203">
    <property type="component" value="Chromosome circular"/>
</dbReference>
<dbReference type="KEGG" id="cyt:cce_1443"/>
<gene>
    <name evidence="1" type="ordered locus">cce_1443</name>
</gene>
<dbReference type="HOGENOM" id="CLU_3232481_0_0_3"/>
<keyword evidence="2" id="KW-1185">Reference proteome</keyword>
<reference evidence="1 2" key="1">
    <citation type="journal article" date="2008" name="Proc. Natl. Acad. Sci. U.S.A.">
        <title>The genome of Cyanothece 51142, a unicellular diazotrophic cyanobacterium important in the marine nitrogen cycle.</title>
        <authorList>
            <person name="Welsh E.A."/>
            <person name="Liberton M."/>
            <person name="Stoeckel J."/>
            <person name="Loh T."/>
            <person name="Elvitigala T."/>
            <person name="Wang C."/>
            <person name="Wollam A."/>
            <person name="Fulton R.S."/>
            <person name="Clifton S.W."/>
            <person name="Jacobs J.M."/>
            <person name="Aurora R."/>
            <person name="Ghosh B.K."/>
            <person name="Sherman L.A."/>
            <person name="Smith R.D."/>
            <person name="Wilson R.K."/>
            <person name="Pakrasi H.B."/>
        </authorList>
    </citation>
    <scope>NUCLEOTIDE SEQUENCE [LARGE SCALE GENOMIC DNA]</scope>
    <source>
        <strain evidence="2">ATCC 51142 / BH68</strain>
    </source>
</reference>
<accession>B1WX49</accession>
<sequence>MILKTIIENYQAELIGSQKMINIYQEQQMQSQQPNQRRRRRSV</sequence>
<organism evidence="1 2">
    <name type="scientific">Crocosphaera subtropica (strain ATCC 51142 / BH68)</name>
    <name type="common">Cyanothece sp. (strain ATCC 51142)</name>
    <dbReference type="NCBI Taxonomy" id="43989"/>
    <lineage>
        <taxon>Bacteria</taxon>
        <taxon>Bacillati</taxon>
        <taxon>Cyanobacteriota</taxon>
        <taxon>Cyanophyceae</taxon>
        <taxon>Oscillatoriophycideae</taxon>
        <taxon>Chroococcales</taxon>
        <taxon>Aphanothecaceae</taxon>
        <taxon>Crocosphaera</taxon>
        <taxon>Crocosphaera subtropica</taxon>
    </lineage>
</organism>
<evidence type="ECO:0000313" key="1">
    <source>
        <dbReference type="EMBL" id="ACB50793.1"/>
    </source>
</evidence>
<dbReference type="AlphaFoldDB" id="B1WX49"/>
<evidence type="ECO:0000313" key="2">
    <source>
        <dbReference type="Proteomes" id="UP000001203"/>
    </source>
</evidence>
<proteinExistence type="predicted"/>